<dbReference type="OrthoDB" id="2247269at2759"/>
<dbReference type="EMBL" id="MCGN01000002">
    <property type="protein sequence ID" value="ORY99944.1"/>
    <property type="molecule type" value="Genomic_DNA"/>
</dbReference>
<comment type="caution">
    <text evidence="1">The sequence shown here is derived from an EMBL/GenBank/DDBJ whole genome shotgun (WGS) entry which is preliminary data.</text>
</comment>
<accession>A0A1X2HKZ2</accession>
<protein>
    <submittedName>
        <fullName evidence="1">Uncharacterized protein</fullName>
    </submittedName>
</protein>
<keyword evidence="2" id="KW-1185">Reference proteome</keyword>
<reference evidence="1 2" key="1">
    <citation type="submission" date="2016-07" db="EMBL/GenBank/DDBJ databases">
        <title>Pervasive Adenine N6-methylation of Active Genes in Fungi.</title>
        <authorList>
            <consortium name="DOE Joint Genome Institute"/>
            <person name="Mondo S.J."/>
            <person name="Dannebaum R.O."/>
            <person name="Kuo R.C."/>
            <person name="Labutti K."/>
            <person name="Haridas S."/>
            <person name="Kuo A."/>
            <person name="Salamov A."/>
            <person name="Ahrendt S.R."/>
            <person name="Lipzen A."/>
            <person name="Sullivan W."/>
            <person name="Andreopoulos W.B."/>
            <person name="Clum A."/>
            <person name="Lindquist E."/>
            <person name="Daum C."/>
            <person name="Ramamoorthy G.K."/>
            <person name="Gryganskyi A."/>
            <person name="Culley D."/>
            <person name="Magnuson J.K."/>
            <person name="James T.Y."/>
            <person name="O'Malley M.A."/>
            <person name="Stajich J.E."/>
            <person name="Spatafora J.W."/>
            <person name="Visel A."/>
            <person name="Grigoriev I.V."/>
        </authorList>
    </citation>
    <scope>NUCLEOTIDE SEQUENCE [LARGE SCALE GENOMIC DNA]</scope>
    <source>
        <strain evidence="1 2">NRRL 2496</strain>
    </source>
</reference>
<proteinExistence type="predicted"/>
<dbReference type="InParanoid" id="A0A1X2HKZ2"/>
<evidence type="ECO:0000313" key="1">
    <source>
        <dbReference type="EMBL" id="ORY99944.1"/>
    </source>
</evidence>
<evidence type="ECO:0000313" key="2">
    <source>
        <dbReference type="Proteomes" id="UP000242180"/>
    </source>
</evidence>
<dbReference type="AlphaFoldDB" id="A0A1X2HKZ2"/>
<gene>
    <name evidence="1" type="ORF">BCR43DRAFT_127889</name>
</gene>
<organism evidence="1 2">
    <name type="scientific">Syncephalastrum racemosum</name>
    <name type="common">Filamentous fungus</name>
    <dbReference type="NCBI Taxonomy" id="13706"/>
    <lineage>
        <taxon>Eukaryota</taxon>
        <taxon>Fungi</taxon>
        <taxon>Fungi incertae sedis</taxon>
        <taxon>Mucoromycota</taxon>
        <taxon>Mucoromycotina</taxon>
        <taxon>Mucoromycetes</taxon>
        <taxon>Mucorales</taxon>
        <taxon>Syncephalastraceae</taxon>
        <taxon>Syncephalastrum</taxon>
    </lineage>
</organism>
<dbReference type="Proteomes" id="UP000242180">
    <property type="component" value="Unassembled WGS sequence"/>
</dbReference>
<name>A0A1X2HKZ2_SYNRA</name>
<sequence>MLWEAAFLDNPDLRTIRYCSFVYLPYLAQYFTRFENKALPLLGRELHTTGVNLIYRQGASKISCLRRRRKTGPGILKLIKEHCRCDATLRA</sequence>